<dbReference type="Gene3D" id="3.10.105.10">
    <property type="entry name" value="Dipeptide-binding Protein, Domain 3"/>
    <property type="match status" value="1"/>
</dbReference>
<proteinExistence type="predicted"/>
<reference evidence="3" key="1">
    <citation type="journal article" date="2014" name="ISME J.">
        <title>Ecophysiology of Thioploca ingrica as revealed by the complete genome sequence supplemented with proteomic evidence.</title>
        <authorList>
            <person name="Kojima H."/>
            <person name="Ogura Y."/>
            <person name="Yamamoto N."/>
            <person name="Togashi T."/>
            <person name="Mori H."/>
            <person name="Watanabe T."/>
            <person name="Nemoto F."/>
            <person name="Kurokawa K."/>
            <person name="Hayashi T."/>
            <person name="Fukui M."/>
        </authorList>
    </citation>
    <scope>NUCLEOTIDE SEQUENCE [LARGE SCALE GENOMIC DNA]</scope>
</reference>
<dbReference type="SUPFAM" id="SSF53850">
    <property type="entry name" value="Periplasmic binding protein-like II"/>
    <property type="match status" value="1"/>
</dbReference>
<dbReference type="InterPro" id="IPR039424">
    <property type="entry name" value="SBP_5"/>
</dbReference>
<keyword evidence="1" id="KW-0732">Signal</keyword>
<feature type="signal peptide" evidence="1">
    <location>
        <begin position="1"/>
        <end position="21"/>
    </location>
</feature>
<evidence type="ECO:0000313" key="3">
    <source>
        <dbReference type="EMBL" id="BAP56989.1"/>
    </source>
</evidence>
<dbReference type="Gene3D" id="3.40.190.10">
    <property type="entry name" value="Periplasmic binding protein-like II"/>
    <property type="match status" value="1"/>
</dbReference>
<keyword evidence="4" id="KW-1185">Reference proteome</keyword>
<accession>A0A090AI28</accession>
<dbReference type="InterPro" id="IPR000914">
    <property type="entry name" value="SBP_5_dom"/>
</dbReference>
<dbReference type="GO" id="GO:0043190">
    <property type="term" value="C:ATP-binding cassette (ABC) transporter complex"/>
    <property type="evidence" value="ECO:0007669"/>
    <property type="project" value="InterPro"/>
</dbReference>
<dbReference type="HOGENOM" id="CLU_017028_7_3_6"/>
<dbReference type="GO" id="GO:0030288">
    <property type="term" value="C:outer membrane-bounded periplasmic space"/>
    <property type="evidence" value="ECO:0007669"/>
    <property type="project" value="UniProtKB-ARBA"/>
</dbReference>
<evidence type="ECO:0000313" key="4">
    <source>
        <dbReference type="Proteomes" id="UP000031623"/>
    </source>
</evidence>
<dbReference type="PANTHER" id="PTHR30290">
    <property type="entry name" value="PERIPLASMIC BINDING COMPONENT OF ABC TRANSPORTER"/>
    <property type="match status" value="1"/>
</dbReference>
<sequence>MCLSRLKLPILPIFSLILMLAACQSPPSPSHLHFGLASAPVSLDPRFATDATSVRINRLLYRALVDFDEQLHPVPDLATWQQLSSTHYRFHLGQAGRQFHNGSQLTATDVKATYDFILDVNQASPHRGSLTVIKEIKVIDPDTIDFLLHSPDTLFPGRLVVGILPATLIQNQHPFNKQPVGSGQFEFIQWPQSSQLTVKRRADGQLVEFLEVKDPVVRALKLVHGELELLQNDLSPELVNWLATHPHLKVTQAPGTTFTYLGFNLQDPLTGQRLIRQAIAYAINREEIIHYILNQTAHVANSFLFPPTHWAGYEDKNHYPYDPQQARVLLAQAGFTPAKPLQLTYKTSSQPLRIRIATVIQQQLAAVGIDMVLQSYDWGTFYGDIKAGRFQLYTLSWVGIKMPDIFHYAFHSDAIPPAGANRGRLQNTQIDALIVQAEQAQSLAEQGQLYRELQRRLFEELPYVPLWYEDHVLVTHSQVTGYTLAADGNYDGLNTVKFTP</sequence>
<feature type="domain" description="Solute-binding protein family 5" evidence="2">
    <location>
        <begin position="73"/>
        <end position="403"/>
    </location>
</feature>
<evidence type="ECO:0000256" key="1">
    <source>
        <dbReference type="SAM" id="SignalP"/>
    </source>
</evidence>
<gene>
    <name evidence="3" type="ORF">THII_2692</name>
</gene>
<dbReference type="AlphaFoldDB" id="A0A090AI28"/>
<dbReference type="PROSITE" id="PS51257">
    <property type="entry name" value="PROKAR_LIPOPROTEIN"/>
    <property type="match status" value="1"/>
</dbReference>
<dbReference type="GO" id="GO:1904680">
    <property type="term" value="F:peptide transmembrane transporter activity"/>
    <property type="evidence" value="ECO:0007669"/>
    <property type="project" value="TreeGrafter"/>
</dbReference>
<dbReference type="GO" id="GO:0015833">
    <property type="term" value="P:peptide transport"/>
    <property type="evidence" value="ECO:0007669"/>
    <property type="project" value="TreeGrafter"/>
</dbReference>
<feature type="chain" id="PRO_5001852830" evidence="1">
    <location>
        <begin position="22"/>
        <end position="500"/>
    </location>
</feature>
<dbReference type="KEGG" id="tig:THII_2692"/>
<dbReference type="Proteomes" id="UP000031623">
    <property type="component" value="Chromosome"/>
</dbReference>
<dbReference type="STRING" id="40754.THII_2692"/>
<dbReference type="InterPro" id="IPR030678">
    <property type="entry name" value="Peptide/Ni-bd"/>
</dbReference>
<dbReference type="OrthoDB" id="9801912at2"/>
<dbReference type="PIRSF" id="PIRSF002741">
    <property type="entry name" value="MppA"/>
    <property type="match status" value="1"/>
</dbReference>
<dbReference type="Gene3D" id="3.90.76.10">
    <property type="entry name" value="Dipeptide-binding Protein, Domain 1"/>
    <property type="match status" value="1"/>
</dbReference>
<dbReference type="Pfam" id="PF00496">
    <property type="entry name" value="SBP_bac_5"/>
    <property type="match status" value="1"/>
</dbReference>
<evidence type="ECO:0000259" key="2">
    <source>
        <dbReference type="Pfam" id="PF00496"/>
    </source>
</evidence>
<dbReference type="CDD" id="cd00995">
    <property type="entry name" value="PBP2_NikA_DppA_OppA_like"/>
    <property type="match status" value="1"/>
</dbReference>
<dbReference type="EMBL" id="AP014633">
    <property type="protein sequence ID" value="BAP56989.1"/>
    <property type="molecule type" value="Genomic_DNA"/>
</dbReference>
<name>A0A090AI28_9GAMM</name>
<organism evidence="3 4">
    <name type="scientific">Thioploca ingrica</name>
    <dbReference type="NCBI Taxonomy" id="40754"/>
    <lineage>
        <taxon>Bacteria</taxon>
        <taxon>Pseudomonadati</taxon>
        <taxon>Pseudomonadota</taxon>
        <taxon>Gammaproteobacteria</taxon>
        <taxon>Thiotrichales</taxon>
        <taxon>Thiotrichaceae</taxon>
        <taxon>Thioploca</taxon>
    </lineage>
</organism>
<protein>
    <submittedName>
        <fullName evidence="3">Peptide ABC transporter substrate-binding protein</fullName>
    </submittedName>
</protein>